<evidence type="ECO:0000313" key="1">
    <source>
        <dbReference type="EMBL" id="SVC83000.1"/>
    </source>
</evidence>
<feature type="non-terminal residue" evidence="1">
    <location>
        <position position="305"/>
    </location>
</feature>
<organism evidence="1">
    <name type="scientific">marine metagenome</name>
    <dbReference type="NCBI Taxonomy" id="408172"/>
    <lineage>
        <taxon>unclassified sequences</taxon>
        <taxon>metagenomes</taxon>
        <taxon>ecological metagenomes</taxon>
    </lineage>
</organism>
<sequence>MRLYWSILFGFMLISAWSGSAAPIKKSTGLIQQRNGQTNIKASLKRVETQLNGIIAEYGRNRLEGDDLNALKRFQGMLSKLTDEEITKILKQLEDSNLLKGDKTKDSALLAFDTQKNVITELNTIYLEWQQEQIFRELSDRFMKLSNVQRINMRQAVKTVQTHNQIIPTNPSEEYKIDIRIQELDQTGISDEADALIKKLEALNKKLSRYIEPRPSLAIKIINTDLKPAIQGSVKDIQDYNLSNAALKERTSYIAMINIARILAPKRDDEEVIRQALRDVEQSIKEQQEILDDTNALDEVENPNP</sequence>
<gene>
    <name evidence="1" type="ORF">METZ01_LOCUS335854</name>
</gene>
<dbReference type="EMBL" id="UINC01113411">
    <property type="protein sequence ID" value="SVC83000.1"/>
    <property type="molecule type" value="Genomic_DNA"/>
</dbReference>
<protein>
    <submittedName>
        <fullName evidence="1">Uncharacterized protein</fullName>
    </submittedName>
</protein>
<proteinExistence type="predicted"/>
<dbReference type="AlphaFoldDB" id="A0A382QDF1"/>
<accession>A0A382QDF1</accession>
<name>A0A382QDF1_9ZZZZ</name>
<reference evidence="1" key="1">
    <citation type="submission" date="2018-05" db="EMBL/GenBank/DDBJ databases">
        <authorList>
            <person name="Lanie J.A."/>
            <person name="Ng W.-L."/>
            <person name="Kazmierczak K.M."/>
            <person name="Andrzejewski T.M."/>
            <person name="Davidsen T.M."/>
            <person name="Wayne K.J."/>
            <person name="Tettelin H."/>
            <person name="Glass J.I."/>
            <person name="Rusch D."/>
            <person name="Podicherti R."/>
            <person name="Tsui H.-C.T."/>
            <person name="Winkler M.E."/>
        </authorList>
    </citation>
    <scope>NUCLEOTIDE SEQUENCE</scope>
</reference>